<reference evidence="3" key="1">
    <citation type="submission" date="2020-05" db="EMBL/GenBank/DDBJ databases">
        <title>Frigoriglobus tundricola gen. nov., sp. nov., a psychrotolerant cellulolytic planctomycete of the family Gemmataceae with two divergent copies of 16S rRNA gene.</title>
        <authorList>
            <person name="Kulichevskaya I.S."/>
            <person name="Ivanova A.A."/>
            <person name="Naumoff D.G."/>
            <person name="Beletsky A.V."/>
            <person name="Rijpstra W.I.C."/>
            <person name="Sinninghe Damste J.S."/>
            <person name="Mardanov A.V."/>
            <person name="Ravin N.V."/>
            <person name="Dedysh S.N."/>
        </authorList>
    </citation>
    <scope>NUCLEOTIDE SEQUENCE [LARGE SCALE GENOMIC DNA]</scope>
    <source>
        <strain evidence="3">PL17</strain>
    </source>
</reference>
<accession>A0A6M5Z693</accession>
<feature type="region of interest" description="Disordered" evidence="1">
    <location>
        <begin position="1"/>
        <end position="112"/>
    </location>
</feature>
<dbReference type="Proteomes" id="UP000503447">
    <property type="component" value="Chromosome"/>
</dbReference>
<gene>
    <name evidence="2" type="ORF">FTUN_8741</name>
</gene>
<dbReference type="AlphaFoldDB" id="A0A6M5Z693"/>
<organism evidence="2 3">
    <name type="scientific">Frigoriglobus tundricola</name>
    <dbReference type="NCBI Taxonomy" id="2774151"/>
    <lineage>
        <taxon>Bacteria</taxon>
        <taxon>Pseudomonadati</taxon>
        <taxon>Planctomycetota</taxon>
        <taxon>Planctomycetia</taxon>
        <taxon>Gemmatales</taxon>
        <taxon>Gemmataceae</taxon>
        <taxon>Frigoriglobus</taxon>
    </lineage>
</organism>
<dbReference type="EMBL" id="CP053452">
    <property type="protein sequence ID" value="QJX01102.1"/>
    <property type="molecule type" value="Genomic_DNA"/>
</dbReference>
<feature type="compositionally biased region" description="Basic residues" evidence="1">
    <location>
        <begin position="135"/>
        <end position="148"/>
    </location>
</feature>
<evidence type="ECO:0000313" key="2">
    <source>
        <dbReference type="EMBL" id="QJX01102.1"/>
    </source>
</evidence>
<name>A0A6M5Z693_9BACT</name>
<sequence>MTAPFGPHHLPASSPPPRSHAPENRTTFGPRRAGGRSNLGSGTRPGRRVLCRGVRRRTGDGAAPNRGPCGRSSSPRTATARVFRRAGDRGSARPTENPGPPPDGKPTPPAAELFSRTARGSICCEVAVREQRASHFGRNRRRVRRTRGVRPAPGDLVSAPATQPPPPPGLPRRRRSPVRGAHPRLAPRPAAARGRASVGPSFRARGNRVRRRIVPFGRDCILRNLPCEPTSRPRLLPTVSFLSPPRRTVRCPWHRRGRGPFPADRAASPSWCTERRPRRG</sequence>
<protein>
    <submittedName>
        <fullName evidence="2">Uncharacterized protein</fullName>
    </submittedName>
</protein>
<proteinExistence type="predicted"/>
<keyword evidence="3" id="KW-1185">Reference proteome</keyword>
<dbReference type="KEGG" id="ftj:FTUN_8741"/>
<feature type="region of interest" description="Disordered" evidence="1">
    <location>
        <begin position="133"/>
        <end position="200"/>
    </location>
</feature>
<feature type="region of interest" description="Disordered" evidence="1">
    <location>
        <begin position="252"/>
        <end position="280"/>
    </location>
</feature>
<feature type="compositionally biased region" description="Pro residues" evidence="1">
    <location>
        <begin position="97"/>
        <end position="109"/>
    </location>
</feature>
<feature type="compositionally biased region" description="Basic residues" evidence="1">
    <location>
        <begin position="45"/>
        <end position="56"/>
    </location>
</feature>
<evidence type="ECO:0000313" key="3">
    <source>
        <dbReference type="Proteomes" id="UP000503447"/>
    </source>
</evidence>
<feature type="compositionally biased region" description="Low complexity" evidence="1">
    <location>
        <begin position="178"/>
        <end position="196"/>
    </location>
</feature>
<evidence type="ECO:0000256" key="1">
    <source>
        <dbReference type="SAM" id="MobiDB-lite"/>
    </source>
</evidence>